<evidence type="ECO:0000313" key="2">
    <source>
        <dbReference type="WBParaSite" id="nRc.2.0.1.t11262-RA"/>
    </source>
</evidence>
<proteinExistence type="predicted"/>
<evidence type="ECO:0000313" key="1">
    <source>
        <dbReference type="Proteomes" id="UP000887565"/>
    </source>
</evidence>
<dbReference type="Proteomes" id="UP000887565">
    <property type="component" value="Unplaced"/>
</dbReference>
<name>A0A915IBJ4_ROMCU</name>
<sequence length="188" mass="20359">MYLDGNLSSVASCNDKSYILEPVSNFLFDDVNYRSEHRPLLFTNDSEAQEEDDASSYYFETESGEKDAIARQIIDNIGVDDHCRRQRSSAMLLASIFSSSGGSLSSTLSAASVLEEETHYVGDSFSSSSPPSNNSNDLSDAASLTTVDQLSQGGGVESSPSPPLKAQIPVCFTHQRKSRLAAKFSGFF</sequence>
<keyword evidence="1" id="KW-1185">Reference proteome</keyword>
<organism evidence="1 2">
    <name type="scientific">Romanomermis culicivorax</name>
    <name type="common">Nematode worm</name>
    <dbReference type="NCBI Taxonomy" id="13658"/>
    <lineage>
        <taxon>Eukaryota</taxon>
        <taxon>Metazoa</taxon>
        <taxon>Ecdysozoa</taxon>
        <taxon>Nematoda</taxon>
        <taxon>Enoplea</taxon>
        <taxon>Dorylaimia</taxon>
        <taxon>Mermithida</taxon>
        <taxon>Mermithoidea</taxon>
        <taxon>Mermithidae</taxon>
        <taxon>Romanomermis</taxon>
    </lineage>
</organism>
<dbReference type="WBParaSite" id="nRc.2.0.1.t11262-RA">
    <property type="protein sequence ID" value="nRc.2.0.1.t11262-RA"/>
    <property type="gene ID" value="nRc.2.0.1.g11262"/>
</dbReference>
<protein>
    <submittedName>
        <fullName evidence="2">Uncharacterized protein</fullName>
    </submittedName>
</protein>
<dbReference type="AlphaFoldDB" id="A0A915IBJ4"/>
<reference evidence="2" key="1">
    <citation type="submission" date="2022-11" db="UniProtKB">
        <authorList>
            <consortium name="WormBaseParasite"/>
        </authorList>
    </citation>
    <scope>IDENTIFICATION</scope>
</reference>
<accession>A0A915IBJ4</accession>